<evidence type="ECO:0000313" key="17">
    <source>
        <dbReference type="Proteomes" id="UP001152798"/>
    </source>
</evidence>
<organism evidence="16 17">
    <name type="scientific">Nezara viridula</name>
    <name type="common">Southern green stink bug</name>
    <name type="synonym">Cimex viridulus</name>
    <dbReference type="NCBI Taxonomy" id="85310"/>
    <lineage>
        <taxon>Eukaryota</taxon>
        <taxon>Metazoa</taxon>
        <taxon>Ecdysozoa</taxon>
        <taxon>Arthropoda</taxon>
        <taxon>Hexapoda</taxon>
        <taxon>Insecta</taxon>
        <taxon>Pterygota</taxon>
        <taxon>Neoptera</taxon>
        <taxon>Paraneoptera</taxon>
        <taxon>Hemiptera</taxon>
        <taxon>Heteroptera</taxon>
        <taxon>Panheteroptera</taxon>
        <taxon>Pentatomomorpha</taxon>
        <taxon>Pentatomoidea</taxon>
        <taxon>Pentatomidae</taxon>
        <taxon>Pentatominae</taxon>
        <taxon>Nezara</taxon>
    </lineage>
</organism>
<accession>A0A9P0MT01</accession>
<comment type="function">
    <text evidence="14">Telomerase is a ribonucleoprotein enzyme essential for the replication of chromosome termini in most eukaryotes. It elongates telomeres. It is a reverse transcriptase that adds simple sequence repeats to chromosome ends by copying a template sequence within the RNA component of the enzyme.</text>
</comment>
<dbReference type="Pfam" id="PF12009">
    <property type="entry name" value="Telomerase_RBD"/>
    <property type="match status" value="1"/>
</dbReference>
<proteinExistence type="inferred from homology"/>
<dbReference type="GO" id="GO:0046872">
    <property type="term" value="F:metal ion binding"/>
    <property type="evidence" value="ECO:0007669"/>
    <property type="project" value="UniProtKB-KW"/>
</dbReference>
<keyword evidence="9 14" id="KW-0779">Telomere</keyword>
<keyword evidence="7 14" id="KW-0479">Metal-binding</keyword>
<dbReference type="InterPro" id="IPR003545">
    <property type="entry name" value="Telomerase_RT"/>
</dbReference>
<dbReference type="EMBL" id="OV725081">
    <property type="protein sequence ID" value="CAH1401487.1"/>
    <property type="molecule type" value="Genomic_DNA"/>
</dbReference>
<sequence length="829" mass="97016">MELLNFSEWILKHFNVCVSDNACNIFFQFDSSVPSYIYDFDTCQPWQYFYRHVIQNITISSKKPQYDFFVDQLMVKNKLWEKLYYIVGKNFFLFFFLECRIYFKWGKNTYILLSNNKKKTLTKTFVPSITYHDSQFSVFEEGLDQDIKIDLYRVLFSLVRPKELQKIIAHNEPNLLKNDILNQYVGSEFSRSNAFGNRQLKCLKTIINNSPTVKECKLILDEIVPIQEKVVTIQKVSLFLTKMIEKYIPYKLLFRRNFLNKFIKNMQQFLKFNTKQRLTLGFVMKGIAEKQDPLRRKVIAKVVMWIINVFLMNIIRSLFYVSIGNKGNTLIFAKLEFCITARKMSIQKMIDNNQMLEVNDPIKVQHMKSIKFYPKCSGSGYRPVVSNSKSDQLNKDKLELCNIFLKQLIAFKKKSFPNPSKELHTAWVNHMKLKSRNTESYFVKTDIKDAYGSIIHHKLKTVLKEWCEGLEDNLILMSFEYKGKWGKTETLKQFINFTPSTGEKILYCKTGTEEIIRLSELISDIFCYIDNIYVGFSNKKYKIITGVHQGGKLSAALCEIYYTSLDQNYLLRLSDFQKGDILLRAVDDYLYISQDSEKINEFLEIMTKGIPEYGMIIQNDKTITNLGEFNKEILSSNFNIPFFGFNLDVKNGYITPCLNNYEGLDIKSTISFNKLNKRVLLQKMSSIISLKLHPMLFDHTYQPIRILLLNIHYASCVMAIKFIAIVQLLKIANIQLEEEYLILCIKKAVSAIASYVYRRGKKAIEYRAAKKMGLKSFILIFKRKKYNFKLVDVLLLKASHLSVRSKRVDRLIKLVGKILHPSLSYSLHS</sequence>
<evidence type="ECO:0000256" key="5">
    <source>
        <dbReference type="ARBA" id="ARBA00022679"/>
    </source>
</evidence>
<keyword evidence="5 14" id="KW-0808">Transferase</keyword>
<evidence type="ECO:0000256" key="12">
    <source>
        <dbReference type="ARBA" id="ARBA00032044"/>
    </source>
</evidence>
<dbReference type="GO" id="GO:0042162">
    <property type="term" value="F:telomeric DNA binding"/>
    <property type="evidence" value="ECO:0007669"/>
    <property type="project" value="TreeGrafter"/>
</dbReference>
<dbReference type="GO" id="GO:0070034">
    <property type="term" value="F:telomerase RNA binding"/>
    <property type="evidence" value="ECO:0007669"/>
    <property type="project" value="TreeGrafter"/>
</dbReference>
<evidence type="ECO:0000259" key="15">
    <source>
        <dbReference type="PROSITE" id="PS50878"/>
    </source>
</evidence>
<evidence type="ECO:0000256" key="4">
    <source>
        <dbReference type="ARBA" id="ARBA00022454"/>
    </source>
</evidence>
<dbReference type="GO" id="GO:0003720">
    <property type="term" value="F:telomerase activity"/>
    <property type="evidence" value="ECO:0007669"/>
    <property type="project" value="InterPro"/>
</dbReference>
<keyword evidence="11 14" id="KW-0539">Nucleus</keyword>
<dbReference type="InterPro" id="IPR021891">
    <property type="entry name" value="Telomerase_RBD"/>
</dbReference>
<keyword evidence="6 14" id="KW-0548">Nucleotidyltransferase</keyword>
<dbReference type="PROSITE" id="PS50878">
    <property type="entry name" value="RT_POL"/>
    <property type="match status" value="1"/>
</dbReference>
<evidence type="ECO:0000256" key="1">
    <source>
        <dbReference type="ARBA" id="ARBA00008001"/>
    </source>
</evidence>
<dbReference type="InterPro" id="IPR000477">
    <property type="entry name" value="RT_dom"/>
</dbReference>
<protein>
    <recommendedName>
        <fullName evidence="3 14">Telomerase reverse transcriptase</fullName>
        <ecNumber evidence="2 14">2.7.7.49</ecNumber>
    </recommendedName>
    <alternativeName>
        <fullName evidence="12 14">Telomerase catalytic subunit</fullName>
    </alternativeName>
</protein>
<evidence type="ECO:0000256" key="11">
    <source>
        <dbReference type="ARBA" id="ARBA00023242"/>
    </source>
</evidence>
<evidence type="ECO:0000313" key="16">
    <source>
        <dbReference type="EMBL" id="CAH1401487.1"/>
    </source>
</evidence>
<evidence type="ECO:0000256" key="13">
    <source>
        <dbReference type="ARBA" id="ARBA00048173"/>
    </source>
</evidence>
<evidence type="ECO:0000256" key="10">
    <source>
        <dbReference type="ARBA" id="ARBA00022918"/>
    </source>
</evidence>
<evidence type="ECO:0000256" key="14">
    <source>
        <dbReference type="RuleBase" id="RU365061"/>
    </source>
</evidence>
<dbReference type="GO" id="GO:0007004">
    <property type="term" value="P:telomere maintenance via telomerase"/>
    <property type="evidence" value="ECO:0007669"/>
    <property type="project" value="TreeGrafter"/>
</dbReference>
<feature type="domain" description="Reverse transcriptase" evidence="15">
    <location>
        <begin position="354"/>
        <end position="647"/>
    </location>
</feature>
<keyword evidence="17" id="KW-1185">Reference proteome</keyword>
<dbReference type="Pfam" id="PF00078">
    <property type="entry name" value="RVT_1"/>
    <property type="match status" value="1"/>
</dbReference>
<dbReference type="Proteomes" id="UP001152798">
    <property type="component" value="Chromosome 5"/>
</dbReference>
<evidence type="ECO:0000256" key="8">
    <source>
        <dbReference type="ARBA" id="ARBA00022842"/>
    </source>
</evidence>
<name>A0A9P0MT01_NEZVI</name>
<reference evidence="16" key="1">
    <citation type="submission" date="2022-01" db="EMBL/GenBank/DDBJ databases">
        <authorList>
            <person name="King R."/>
        </authorList>
    </citation>
    <scope>NUCLEOTIDE SEQUENCE</scope>
</reference>
<dbReference type="GO" id="GO:0000333">
    <property type="term" value="C:telomerase catalytic core complex"/>
    <property type="evidence" value="ECO:0007669"/>
    <property type="project" value="TreeGrafter"/>
</dbReference>
<dbReference type="AlphaFoldDB" id="A0A9P0MT01"/>
<dbReference type="Gene3D" id="1.10.357.90">
    <property type="match status" value="1"/>
</dbReference>
<dbReference type="Gene3D" id="1.10.132.70">
    <property type="match status" value="1"/>
</dbReference>
<gene>
    <name evidence="16" type="ORF">NEZAVI_LOCUS10499</name>
</gene>
<comment type="similarity">
    <text evidence="1 14">Belongs to the reverse transcriptase family. Telomerase subfamily.</text>
</comment>
<comment type="subcellular location">
    <subcellularLocation>
        <location evidence="14">Nucleus</location>
    </subcellularLocation>
    <subcellularLocation>
        <location evidence="14">Chromosome</location>
        <location evidence="14">Telomere</location>
    </subcellularLocation>
</comment>
<comment type="catalytic activity">
    <reaction evidence="13 14">
        <text>DNA(n) + a 2'-deoxyribonucleoside 5'-triphosphate = DNA(n+1) + diphosphate</text>
        <dbReference type="Rhea" id="RHEA:22508"/>
        <dbReference type="Rhea" id="RHEA-COMP:17339"/>
        <dbReference type="Rhea" id="RHEA-COMP:17340"/>
        <dbReference type="ChEBI" id="CHEBI:33019"/>
        <dbReference type="ChEBI" id="CHEBI:61560"/>
        <dbReference type="ChEBI" id="CHEBI:173112"/>
        <dbReference type="EC" id="2.7.7.49"/>
    </reaction>
</comment>
<keyword evidence="10 14" id="KW-0695">RNA-directed DNA polymerase</keyword>
<evidence type="ECO:0000256" key="2">
    <source>
        <dbReference type="ARBA" id="ARBA00012493"/>
    </source>
</evidence>
<dbReference type="EC" id="2.7.7.49" evidence="2 14"/>
<dbReference type="CDD" id="cd01648">
    <property type="entry name" value="TERT"/>
    <property type="match status" value="1"/>
</dbReference>
<dbReference type="OrthoDB" id="289721at2759"/>
<evidence type="ECO:0000256" key="3">
    <source>
        <dbReference type="ARBA" id="ARBA00016182"/>
    </source>
</evidence>
<keyword evidence="4 14" id="KW-0158">Chromosome</keyword>
<dbReference type="PANTHER" id="PTHR12066">
    <property type="entry name" value="TELOMERASE REVERSE TRANSCRIPTASE"/>
    <property type="match status" value="1"/>
</dbReference>
<keyword evidence="8 14" id="KW-0460">Magnesium</keyword>
<evidence type="ECO:0000256" key="6">
    <source>
        <dbReference type="ARBA" id="ARBA00022695"/>
    </source>
</evidence>
<evidence type="ECO:0000256" key="7">
    <source>
        <dbReference type="ARBA" id="ARBA00022723"/>
    </source>
</evidence>
<dbReference type="PANTHER" id="PTHR12066:SF0">
    <property type="entry name" value="TELOMERASE REVERSE TRANSCRIPTASE"/>
    <property type="match status" value="1"/>
</dbReference>
<dbReference type="GO" id="GO:0000781">
    <property type="term" value="C:chromosome, telomeric region"/>
    <property type="evidence" value="ECO:0007669"/>
    <property type="project" value="UniProtKB-SubCell"/>
</dbReference>
<dbReference type="PRINTS" id="PR01365">
    <property type="entry name" value="TELOMERASERT"/>
</dbReference>
<dbReference type="Gene3D" id="3.30.70.2630">
    <property type="match status" value="1"/>
</dbReference>
<evidence type="ECO:0000256" key="9">
    <source>
        <dbReference type="ARBA" id="ARBA00022895"/>
    </source>
</evidence>